<dbReference type="InterPro" id="IPR009875">
    <property type="entry name" value="PilZ_domain"/>
</dbReference>
<keyword evidence="4" id="KW-1185">Reference proteome</keyword>
<accession>A0A4Y6PNX7</accession>
<evidence type="ECO:0000313" key="3">
    <source>
        <dbReference type="EMBL" id="QDG49707.1"/>
    </source>
</evidence>
<name>A0A4Y6PNX7_PERCE</name>
<reference evidence="3 4" key="1">
    <citation type="submission" date="2019-06" db="EMBL/GenBank/DDBJ databases">
        <title>Persicimonas caeni gen. nov., sp. nov., a predatory bacterium isolated from solar saltern.</title>
        <authorList>
            <person name="Wang S."/>
        </authorList>
    </citation>
    <scope>NUCLEOTIDE SEQUENCE [LARGE SCALE GENOMIC DNA]</scope>
    <source>
        <strain evidence="3 4">YN101</strain>
    </source>
</reference>
<dbReference type="RefSeq" id="WP_141196204.1">
    <property type="nucleotide sequence ID" value="NZ_CP041186.1"/>
</dbReference>
<dbReference type="SUPFAM" id="SSF141371">
    <property type="entry name" value="PilZ domain-like"/>
    <property type="match status" value="1"/>
</dbReference>
<organism evidence="3 4">
    <name type="scientific">Persicimonas caeni</name>
    <dbReference type="NCBI Taxonomy" id="2292766"/>
    <lineage>
        <taxon>Bacteria</taxon>
        <taxon>Deltaproteobacteria</taxon>
        <taxon>Bradymonadales</taxon>
        <taxon>Bradymonadaceae</taxon>
        <taxon>Persicimonas</taxon>
    </lineage>
</organism>
<dbReference type="GO" id="GO:0035438">
    <property type="term" value="F:cyclic-di-GMP binding"/>
    <property type="evidence" value="ECO:0007669"/>
    <property type="project" value="InterPro"/>
</dbReference>
<dbReference type="EMBL" id="CP041186">
    <property type="protein sequence ID" value="QDG49707.1"/>
    <property type="molecule type" value="Genomic_DNA"/>
</dbReference>
<dbReference type="Proteomes" id="UP000315995">
    <property type="component" value="Chromosome"/>
</dbReference>
<gene>
    <name evidence="3" type="ORF">FIV42_02815</name>
</gene>
<dbReference type="OrthoDB" id="5512313at2"/>
<evidence type="ECO:0000313" key="4">
    <source>
        <dbReference type="Proteomes" id="UP000315995"/>
    </source>
</evidence>
<dbReference type="Gene3D" id="2.40.10.220">
    <property type="entry name" value="predicted glycosyltransferase like domains"/>
    <property type="match status" value="1"/>
</dbReference>
<sequence>MLSNVFERALADEKTKQKSMSIASGPGAPMFEPGPTTRIRRAPVRAIASVTVDGGPREIFGQVLNVSPGGCLLKTEATMETGTLVDMSITVIGDGFRARVDCKGVLRRREESGTRKHYGVEFLAVDSQDKQSLQWLYAQAMR</sequence>
<accession>A0A5B8Y1D3</accession>
<dbReference type="AlphaFoldDB" id="A0A4Y6PNX7"/>
<protein>
    <submittedName>
        <fullName evidence="3">PilZ domain-containing protein</fullName>
    </submittedName>
</protein>
<feature type="domain" description="PilZ" evidence="2">
    <location>
        <begin position="41"/>
        <end position="138"/>
    </location>
</feature>
<proteinExistence type="predicted"/>
<evidence type="ECO:0000256" key="1">
    <source>
        <dbReference type="SAM" id="MobiDB-lite"/>
    </source>
</evidence>
<dbReference type="Pfam" id="PF07238">
    <property type="entry name" value="PilZ"/>
    <property type="match status" value="1"/>
</dbReference>
<evidence type="ECO:0000259" key="2">
    <source>
        <dbReference type="Pfam" id="PF07238"/>
    </source>
</evidence>
<feature type="region of interest" description="Disordered" evidence="1">
    <location>
        <begin position="12"/>
        <end position="36"/>
    </location>
</feature>